<keyword evidence="3" id="KW-1185">Reference proteome</keyword>
<evidence type="ECO:0000256" key="1">
    <source>
        <dbReference type="SAM" id="MobiDB-lite"/>
    </source>
</evidence>
<evidence type="ECO:0000313" key="2">
    <source>
        <dbReference type="EMBL" id="KAK7966220.1"/>
    </source>
</evidence>
<accession>A0ABR1QU63</accession>
<sequence>MEGWAQPKGGKEFKRGRERWNYPTAVCVCVFAERVAKPRPSPPKRSKVLTSSAESRKGGDLEEDKFLARRAAVVRLKALLSWEGTREGRFFGQLNMYATLLGTTHSLRQAPTPAHATVEKIKHGPFCGVRVKPPVHRSTGQDASGRDLHTSQRPPGL</sequence>
<feature type="region of interest" description="Disordered" evidence="1">
    <location>
        <begin position="132"/>
        <end position="157"/>
    </location>
</feature>
<comment type="caution">
    <text evidence="2">The sequence shown here is derived from an EMBL/GenBank/DDBJ whole genome shotgun (WGS) entry which is preliminary data.</text>
</comment>
<protein>
    <submittedName>
        <fullName evidence="2">Uncharacterized protein</fullName>
    </submittedName>
</protein>
<dbReference type="Proteomes" id="UP001391051">
    <property type="component" value="Unassembled WGS sequence"/>
</dbReference>
<dbReference type="EMBL" id="JAQQWE010000001">
    <property type="protein sequence ID" value="KAK7966220.1"/>
    <property type="molecule type" value="Genomic_DNA"/>
</dbReference>
<evidence type="ECO:0000313" key="3">
    <source>
        <dbReference type="Proteomes" id="UP001391051"/>
    </source>
</evidence>
<proteinExistence type="predicted"/>
<dbReference type="RefSeq" id="XP_066705612.1">
    <property type="nucleotide sequence ID" value="XM_066836719.1"/>
</dbReference>
<feature type="region of interest" description="Disordered" evidence="1">
    <location>
        <begin position="37"/>
        <end position="62"/>
    </location>
</feature>
<organism evidence="2 3">
    <name type="scientific">Apiospora aurea</name>
    <dbReference type="NCBI Taxonomy" id="335848"/>
    <lineage>
        <taxon>Eukaryota</taxon>
        <taxon>Fungi</taxon>
        <taxon>Dikarya</taxon>
        <taxon>Ascomycota</taxon>
        <taxon>Pezizomycotina</taxon>
        <taxon>Sordariomycetes</taxon>
        <taxon>Xylariomycetidae</taxon>
        <taxon>Amphisphaeriales</taxon>
        <taxon>Apiosporaceae</taxon>
        <taxon>Apiospora</taxon>
    </lineage>
</organism>
<reference evidence="2 3" key="1">
    <citation type="submission" date="2023-01" db="EMBL/GenBank/DDBJ databases">
        <title>Analysis of 21 Apiospora genomes using comparative genomics revels a genus with tremendous synthesis potential of carbohydrate active enzymes and secondary metabolites.</title>
        <authorList>
            <person name="Sorensen T."/>
        </authorList>
    </citation>
    <scope>NUCLEOTIDE SEQUENCE [LARGE SCALE GENOMIC DNA]</scope>
    <source>
        <strain evidence="2 3">CBS 24483</strain>
    </source>
</reference>
<name>A0ABR1QU63_9PEZI</name>
<gene>
    <name evidence="2" type="ORF">PG986_000497</name>
</gene>
<dbReference type="GeneID" id="92069781"/>